<gene>
    <name evidence="1" type="ORF">FRX31_013880</name>
</gene>
<evidence type="ECO:0000313" key="2">
    <source>
        <dbReference type="Proteomes" id="UP000554482"/>
    </source>
</evidence>
<keyword evidence="2" id="KW-1185">Reference proteome</keyword>
<dbReference type="Proteomes" id="UP000554482">
    <property type="component" value="Unassembled WGS sequence"/>
</dbReference>
<protein>
    <submittedName>
        <fullName evidence="1">Uncharacterized protein</fullName>
    </submittedName>
</protein>
<evidence type="ECO:0000313" key="1">
    <source>
        <dbReference type="EMBL" id="KAF5196533.1"/>
    </source>
</evidence>
<proteinExistence type="predicted"/>
<sequence>MFTHAKIMKNAATPTASETFKALPLLFSLGVGSLAAAASAVGSLAGSLDGYLVVGGDTGFWGFGIRR</sequence>
<organism evidence="1 2">
    <name type="scientific">Thalictrum thalictroides</name>
    <name type="common">Rue-anemone</name>
    <name type="synonym">Anemone thalictroides</name>
    <dbReference type="NCBI Taxonomy" id="46969"/>
    <lineage>
        <taxon>Eukaryota</taxon>
        <taxon>Viridiplantae</taxon>
        <taxon>Streptophyta</taxon>
        <taxon>Embryophyta</taxon>
        <taxon>Tracheophyta</taxon>
        <taxon>Spermatophyta</taxon>
        <taxon>Magnoliopsida</taxon>
        <taxon>Ranunculales</taxon>
        <taxon>Ranunculaceae</taxon>
        <taxon>Thalictroideae</taxon>
        <taxon>Thalictrum</taxon>
    </lineage>
</organism>
<comment type="caution">
    <text evidence="1">The sequence shown here is derived from an EMBL/GenBank/DDBJ whole genome shotgun (WGS) entry which is preliminary data.</text>
</comment>
<dbReference type="AlphaFoldDB" id="A0A7J6WHV7"/>
<dbReference type="EMBL" id="JABWDY010015869">
    <property type="protein sequence ID" value="KAF5196533.1"/>
    <property type="molecule type" value="Genomic_DNA"/>
</dbReference>
<reference evidence="1 2" key="1">
    <citation type="submission" date="2020-06" db="EMBL/GenBank/DDBJ databases">
        <title>Transcriptomic and genomic resources for Thalictrum thalictroides and T. hernandezii: Facilitating candidate gene discovery in an emerging model plant lineage.</title>
        <authorList>
            <person name="Arias T."/>
            <person name="Riano-Pachon D.M."/>
            <person name="Di Stilio V.S."/>
        </authorList>
    </citation>
    <scope>NUCLEOTIDE SEQUENCE [LARGE SCALE GENOMIC DNA]</scope>
    <source>
        <strain evidence="2">cv. WT478/WT964</strain>
        <tissue evidence="1">Leaves</tissue>
    </source>
</reference>
<name>A0A7J6WHV7_THATH</name>
<accession>A0A7J6WHV7</accession>